<dbReference type="AlphaFoldDB" id="A0A377SY11"/>
<dbReference type="Gene3D" id="3.40.50.2000">
    <property type="entry name" value="Glycogen Phosphorylase B"/>
    <property type="match status" value="1"/>
</dbReference>
<evidence type="ECO:0000313" key="1">
    <source>
        <dbReference type="EMBL" id="STR45206.1"/>
    </source>
</evidence>
<evidence type="ECO:0008006" key="3">
    <source>
        <dbReference type="Google" id="ProtNLM"/>
    </source>
</evidence>
<gene>
    <name evidence="1" type="ORF">NCTC11159_03762</name>
</gene>
<accession>A0A377SY11</accession>
<evidence type="ECO:0000313" key="2">
    <source>
        <dbReference type="Proteomes" id="UP000255108"/>
    </source>
</evidence>
<reference evidence="1 2" key="1">
    <citation type="submission" date="2018-06" db="EMBL/GenBank/DDBJ databases">
        <authorList>
            <consortium name="Pathogen Informatics"/>
            <person name="Doyle S."/>
        </authorList>
    </citation>
    <scope>NUCLEOTIDE SEQUENCE [LARGE SCALE GENOMIC DNA]</scope>
    <source>
        <strain evidence="1 2">NCTC11159</strain>
    </source>
</reference>
<dbReference type="Proteomes" id="UP000255108">
    <property type="component" value="Unassembled WGS sequence"/>
</dbReference>
<sequence length="83" mass="9273">MNILIVTDAWEPQVNGVVRTLKQTRQELEHLGHIVDVLPPSNSKPSLAPPTQKFSYRCFLAERLLSASKHSNRTLSISLPKAP</sequence>
<name>A0A377SY11_9NEIS</name>
<dbReference type="EMBL" id="UGHR01000004">
    <property type="protein sequence ID" value="STR45206.1"/>
    <property type="molecule type" value="Genomic_DNA"/>
</dbReference>
<dbReference type="RefSeq" id="WP_233702979.1">
    <property type="nucleotide sequence ID" value="NZ_CAWRDJ010000006.1"/>
</dbReference>
<proteinExistence type="predicted"/>
<organism evidence="1 2">
    <name type="scientific">Iodobacter fluviatilis</name>
    <dbReference type="NCBI Taxonomy" id="537"/>
    <lineage>
        <taxon>Bacteria</taxon>
        <taxon>Pseudomonadati</taxon>
        <taxon>Pseudomonadota</taxon>
        <taxon>Betaproteobacteria</taxon>
        <taxon>Neisseriales</taxon>
        <taxon>Chitinibacteraceae</taxon>
        <taxon>Iodobacter</taxon>
    </lineage>
</organism>
<dbReference type="SUPFAM" id="SSF53756">
    <property type="entry name" value="UDP-Glycosyltransferase/glycogen phosphorylase"/>
    <property type="match status" value="1"/>
</dbReference>
<protein>
    <recommendedName>
        <fullName evidence="3">Glycosyltransferase subfamily 4-like N-terminal domain-containing protein</fullName>
    </recommendedName>
</protein>